<reference evidence="2 3" key="1">
    <citation type="submission" date="2019-04" db="EMBL/GenBank/DDBJ databases">
        <authorList>
            <person name="Li Y."/>
            <person name="Wang J."/>
        </authorList>
    </citation>
    <scope>NUCLEOTIDE SEQUENCE [LARGE SCALE GENOMIC DNA]</scope>
    <source>
        <strain evidence="2 3">DSM 14668</strain>
    </source>
</reference>
<accession>A0A4U1JA85</accession>
<protein>
    <submittedName>
        <fullName evidence="2">Uncharacterized protein</fullName>
    </submittedName>
</protein>
<gene>
    <name evidence="2" type="ORF">E8A74_21730</name>
</gene>
<dbReference type="OrthoDB" id="5521411at2"/>
<comment type="caution">
    <text evidence="2">The sequence shown here is derived from an EMBL/GenBank/DDBJ whole genome shotgun (WGS) entry which is preliminary data.</text>
</comment>
<evidence type="ECO:0000313" key="3">
    <source>
        <dbReference type="Proteomes" id="UP000309215"/>
    </source>
</evidence>
<proteinExistence type="predicted"/>
<organism evidence="2 3">
    <name type="scientific">Polyangium fumosum</name>
    <dbReference type="NCBI Taxonomy" id="889272"/>
    <lineage>
        <taxon>Bacteria</taxon>
        <taxon>Pseudomonadati</taxon>
        <taxon>Myxococcota</taxon>
        <taxon>Polyangia</taxon>
        <taxon>Polyangiales</taxon>
        <taxon>Polyangiaceae</taxon>
        <taxon>Polyangium</taxon>
    </lineage>
</organism>
<feature type="region of interest" description="Disordered" evidence="1">
    <location>
        <begin position="1"/>
        <end position="25"/>
    </location>
</feature>
<evidence type="ECO:0000256" key="1">
    <source>
        <dbReference type="SAM" id="MobiDB-lite"/>
    </source>
</evidence>
<name>A0A4U1JA85_9BACT</name>
<dbReference type="EMBL" id="SSMQ01000022">
    <property type="protein sequence ID" value="TKD05164.1"/>
    <property type="molecule type" value="Genomic_DNA"/>
</dbReference>
<evidence type="ECO:0000313" key="2">
    <source>
        <dbReference type="EMBL" id="TKD05164.1"/>
    </source>
</evidence>
<dbReference type="Proteomes" id="UP000309215">
    <property type="component" value="Unassembled WGS sequence"/>
</dbReference>
<sequence>MSEARGWSRRRTNAPCGPPGESRTDMLRKLEPEEIAFIERVNAVYLSDELDFEEAVREYRRIEEEFVERAGDNEYHVVETRRRITEWILSEAVRDVQPHEVCREIWHELLQRGFSDVQKRYNMSGIYARCCQLNGEFDAGLAVIEPLIAEAEQALADPALPPNPRIFYEYALPIDRKIRDELKAGIRSLMQRIEAVYFSDEMSFEEAVREYRRIEEEFVERAGDNEADVVETRRSITEWLLRHALEKEQPHEVCREIWHELLQRGFSRIEERHRSSRIYARCCQMNGEFDAGLAVIEPLIAESEQEPEDAALPDPHAFYEHALEKHREIRDELKAGIRR</sequence>
<keyword evidence="3" id="KW-1185">Reference proteome</keyword>
<dbReference type="RefSeq" id="WP_136930971.1">
    <property type="nucleotide sequence ID" value="NZ_SSMQ01000022.1"/>
</dbReference>
<dbReference type="AlphaFoldDB" id="A0A4U1JA85"/>